<accession>A0A0C2F6C2</accession>
<dbReference type="OrthoDB" id="5826403at2759"/>
<name>A0A0C2F6C2_9BILA</name>
<sequence length="151" mass="17847">MPTSQRKDYLVQYTNFRNKLTIDCRPSARESVFYNDLVQYHLSAIKAIFIHQSGYNDIGLKFVLNEQIQQKAKQRIDEINAELKGSKISLDKLVKLCELQEWEENYWTIIWDNLANIYRDAPPISQLPIDRFIFKAFETAINVQQRGAYFH</sequence>
<proteinExistence type="predicted"/>
<dbReference type="EMBL" id="KN795517">
    <property type="protein sequence ID" value="KIH42544.1"/>
    <property type="molecule type" value="Genomic_DNA"/>
</dbReference>
<keyword evidence="2" id="KW-1185">Reference proteome</keyword>
<evidence type="ECO:0000313" key="2">
    <source>
        <dbReference type="Proteomes" id="UP000054047"/>
    </source>
</evidence>
<reference evidence="1 2" key="1">
    <citation type="submission" date="2013-12" db="EMBL/GenBank/DDBJ databases">
        <title>Draft genome of the parsitic nematode Ancylostoma duodenale.</title>
        <authorList>
            <person name="Mitreva M."/>
        </authorList>
    </citation>
    <scope>NUCLEOTIDE SEQUENCE [LARGE SCALE GENOMIC DNA]</scope>
    <source>
        <strain evidence="1 2">Zhejiang</strain>
    </source>
</reference>
<feature type="non-terminal residue" evidence="1">
    <location>
        <position position="151"/>
    </location>
</feature>
<dbReference type="Proteomes" id="UP000054047">
    <property type="component" value="Unassembled WGS sequence"/>
</dbReference>
<dbReference type="AlphaFoldDB" id="A0A0C2F6C2"/>
<gene>
    <name evidence="1" type="ORF">ANCDUO_27471</name>
</gene>
<evidence type="ECO:0000313" key="1">
    <source>
        <dbReference type="EMBL" id="KIH42544.1"/>
    </source>
</evidence>
<organism evidence="1 2">
    <name type="scientific">Ancylostoma duodenale</name>
    <dbReference type="NCBI Taxonomy" id="51022"/>
    <lineage>
        <taxon>Eukaryota</taxon>
        <taxon>Metazoa</taxon>
        <taxon>Ecdysozoa</taxon>
        <taxon>Nematoda</taxon>
        <taxon>Chromadorea</taxon>
        <taxon>Rhabditida</taxon>
        <taxon>Rhabditina</taxon>
        <taxon>Rhabditomorpha</taxon>
        <taxon>Strongyloidea</taxon>
        <taxon>Ancylostomatidae</taxon>
        <taxon>Ancylostomatinae</taxon>
        <taxon>Ancylostoma</taxon>
    </lineage>
</organism>
<protein>
    <submittedName>
        <fullName evidence="1">Uncharacterized protein</fullName>
    </submittedName>
</protein>